<comment type="caution">
    <text evidence="1">The sequence shown here is derived from an EMBL/GenBank/DDBJ whole genome shotgun (WGS) entry which is preliminary data.</text>
</comment>
<organism evidence="1 2">
    <name type="scientific">Mytilus edulis</name>
    <name type="common">Blue mussel</name>
    <dbReference type="NCBI Taxonomy" id="6550"/>
    <lineage>
        <taxon>Eukaryota</taxon>
        <taxon>Metazoa</taxon>
        <taxon>Spiralia</taxon>
        <taxon>Lophotrochozoa</taxon>
        <taxon>Mollusca</taxon>
        <taxon>Bivalvia</taxon>
        <taxon>Autobranchia</taxon>
        <taxon>Pteriomorphia</taxon>
        <taxon>Mytilida</taxon>
        <taxon>Mytiloidea</taxon>
        <taxon>Mytilidae</taxon>
        <taxon>Mytilinae</taxon>
        <taxon>Mytilus</taxon>
    </lineage>
</organism>
<reference evidence="1" key="1">
    <citation type="submission" date="2021-03" db="EMBL/GenBank/DDBJ databases">
        <authorList>
            <person name="Bekaert M."/>
        </authorList>
    </citation>
    <scope>NUCLEOTIDE SEQUENCE</scope>
</reference>
<name>A0A8S3UCA4_MYTED</name>
<protein>
    <submittedName>
        <fullName evidence="1">Uncharacterized protein</fullName>
    </submittedName>
</protein>
<proteinExistence type="predicted"/>
<evidence type="ECO:0000313" key="2">
    <source>
        <dbReference type="Proteomes" id="UP000683360"/>
    </source>
</evidence>
<dbReference type="Proteomes" id="UP000683360">
    <property type="component" value="Unassembled WGS sequence"/>
</dbReference>
<dbReference type="AlphaFoldDB" id="A0A8S3UCA4"/>
<evidence type="ECO:0000313" key="1">
    <source>
        <dbReference type="EMBL" id="CAG2241182.1"/>
    </source>
</evidence>
<sequence>MVSSACTGSGFPVDWTNVTDATYWFYSSAYRRQFTAGYKITDYNTTTGLAIGASPTCQDDFYNSTTGYYYYRIRYDDRNIYSLDMIPVVLYKCHGYKKYGNVIREYIGTMVKIIQTKDQGKVQYTTPDILSYYTPLSLYSAGVSNRTYIRFLVKAKIDESSSHVCSSMMSKKPNISYEVAKQKPDS</sequence>
<dbReference type="EMBL" id="CAJPWZ010002580">
    <property type="protein sequence ID" value="CAG2241182.1"/>
    <property type="molecule type" value="Genomic_DNA"/>
</dbReference>
<keyword evidence="2" id="KW-1185">Reference proteome</keyword>
<accession>A0A8S3UCA4</accession>
<gene>
    <name evidence="1" type="ORF">MEDL_53394</name>
</gene>